<protein>
    <submittedName>
        <fullName evidence="2">RNA-binding protein 28</fullName>
    </submittedName>
</protein>
<reference evidence="2" key="1">
    <citation type="submission" date="2016-11" db="UniProtKB">
        <authorList>
            <consortium name="WormBaseParasite"/>
        </authorList>
    </citation>
    <scope>IDENTIFICATION</scope>
    <source>
        <strain evidence="2">KR3021</strain>
    </source>
</reference>
<sequence>MPSYPSRFVNKDNRLQRENHRGVGIKAWRLIVRNLNFRTKKEDLEEAFKHLGAIGEIVLPASKDPKLKKCCGGFGFVQFKTRESAERAIREMNSKEIKNRKIAIDFALDQDDFLGRNRMNGKEEEQEDPTRGVLEKMMAGGKRKNGETCGGLNSKKVKLEEPRKEVVFESEDEEEGTPDIKEEVGEEAADLEDLDNEEDEEDEEAEDEEEEEEGAEEAEAPVKAKNTKDDSAVLENRVIFVRNLHYDVMEDDLADAVDECGEIVLSTICKYKDSEHSMGTGFVHFKSAKEAAVCLEKFQSEKGVVIEGRRAAGYLAVSRKQALSLKGGEVQLPEKQDKRNLRLLKFGHIKKGTVQAKNMSEADSEKRAQLASASKKKLKNPVMFVSDVRLAVHNIPNSVNDAKLKQMAQDNAGNKLAIITECRIWRNAPETGNDPKKGKSKGFGFIAFKEHKDALFCLKQMNNNPRLFTDEKRPIVEFSVENLKALKARGKREQLPKGSKAV</sequence>
<dbReference type="Proteomes" id="UP000095286">
    <property type="component" value="Unplaced"/>
</dbReference>
<dbReference type="WBParaSite" id="RSKR_0000410900.1">
    <property type="protein sequence ID" value="RSKR_0000410900.1"/>
    <property type="gene ID" value="RSKR_0000410900"/>
</dbReference>
<name>A0AC35TTG7_9BILA</name>
<organism evidence="1 2">
    <name type="scientific">Rhabditophanes sp. KR3021</name>
    <dbReference type="NCBI Taxonomy" id="114890"/>
    <lineage>
        <taxon>Eukaryota</taxon>
        <taxon>Metazoa</taxon>
        <taxon>Ecdysozoa</taxon>
        <taxon>Nematoda</taxon>
        <taxon>Chromadorea</taxon>
        <taxon>Rhabditida</taxon>
        <taxon>Tylenchina</taxon>
        <taxon>Panagrolaimomorpha</taxon>
        <taxon>Strongyloidoidea</taxon>
        <taxon>Alloionematidae</taxon>
        <taxon>Rhabditophanes</taxon>
    </lineage>
</organism>
<proteinExistence type="predicted"/>
<evidence type="ECO:0000313" key="1">
    <source>
        <dbReference type="Proteomes" id="UP000095286"/>
    </source>
</evidence>
<accession>A0AC35TTG7</accession>
<evidence type="ECO:0000313" key="2">
    <source>
        <dbReference type="WBParaSite" id="RSKR_0000410900.1"/>
    </source>
</evidence>